<protein>
    <submittedName>
        <fullName evidence="3">Carboxylase</fullName>
    </submittedName>
</protein>
<dbReference type="InterPro" id="IPR045190">
    <property type="entry name" value="MCCB/AccD1-like"/>
</dbReference>
<dbReference type="GO" id="GO:1905202">
    <property type="term" value="C:methylcrotonoyl-CoA carboxylase complex"/>
    <property type="evidence" value="ECO:0007669"/>
    <property type="project" value="TreeGrafter"/>
</dbReference>
<dbReference type="SUPFAM" id="SSF52096">
    <property type="entry name" value="ClpP/crotonase"/>
    <property type="match status" value="2"/>
</dbReference>
<evidence type="ECO:0000259" key="2">
    <source>
        <dbReference type="PROSITE" id="PS50989"/>
    </source>
</evidence>
<dbReference type="OrthoDB" id="9803706at2"/>
<comment type="caution">
    <text evidence="3">The sequence shown here is derived from an EMBL/GenBank/DDBJ whole genome shotgun (WGS) entry which is preliminary data.</text>
</comment>
<evidence type="ECO:0000313" key="4">
    <source>
        <dbReference type="Proteomes" id="UP000216498"/>
    </source>
</evidence>
<feature type="domain" description="CoA carboxyltransferase N-terminal" evidence="1">
    <location>
        <begin position="1"/>
        <end position="252"/>
    </location>
</feature>
<evidence type="ECO:0000313" key="3">
    <source>
        <dbReference type="EMBL" id="OZU90201.1"/>
    </source>
</evidence>
<dbReference type="PROSITE" id="PS50989">
    <property type="entry name" value="COA_CT_CTER"/>
    <property type="match status" value="1"/>
</dbReference>
<evidence type="ECO:0000259" key="1">
    <source>
        <dbReference type="PROSITE" id="PS50980"/>
    </source>
</evidence>
<dbReference type="Proteomes" id="UP000216498">
    <property type="component" value="Unassembled WGS sequence"/>
</dbReference>
<reference evidence="3 4" key="1">
    <citation type="submission" date="2017-08" db="EMBL/GenBank/DDBJ databases">
        <title>Virgibacillus indicus sp. nov. and Virgibacillus profoundi sp. nov, two moderately halophilic bacteria isolated from marine sediment by using the Microfluidic Streak Plate.</title>
        <authorList>
            <person name="Xu B."/>
            <person name="Hu B."/>
            <person name="Wang J."/>
            <person name="Zhu Y."/>
            <person name="Huang L."/>
            <person name="Du W."/>
            <person name="Huang Y."/>
        </authorList>
    </citation>
    <scope>NUCLEOTIDE SEQUENCE [LARGE SCALE GENOMIC DNA]</scope>
    <source>
        <strain evidence="3 4">IO3-P2-C2</strain>
    </source>
</reference>
<dbReference type="GO" id="GO:0006552">
    <property type="term" value="P:L-leucine catabolic process"/>
    <property type="evidence" value="ECO:0007669"/>
    <property type="project" value="TreeGrafter"/>
</dbReference>
<dbReference type="EMBL" id="NPMS01000001">
    <property type="protein sequence ID" value="OZU90201.1"/>
    <property type="molecule type" value="Genomic_DNA"/>
</dbReference>
<organism evidence="3 4">
    <name type="scientific">Virgibacillus indicus</name>
    <dbReference type="NCBI Taxonomy" id="2024554"/>
    <lineage>
        <taxon>Bacteria</taxon>
        <taxon>Bacillati</taxon>
        <taxon>Bacillota</taxon>
        <taxon>Bacilli</taxon>
        <taxon>Bacillales</taxon>
        <taxon>Bacillaceae</taxon>
        <taxon>Virgibacillus</taxon>
    </lineage>
</organism>
<gene>
    <name evidence="3" type="ORF">CIL03_03395</name>
</gene>
<dbReference type="Pfam" id="PF01039">
    <property type="entry name" value="Carboxyl_trans"/>
    <property type="match status" value="1"/>
</dbReference>
<dbReference type="PANTHER" id="PTHR22855">
    <property type="entry name" value="ACETYL, PROPIONYL, PYRUVATE, AND GLUTACONYL CARBOXYLASE-RELATED"/>
    <property type="match status" value="1"/>
</dbReference>
<feature type="domain" description="CoA carboxyltransferase C-terminal" evidence="2">
    <location>
        <begin position="258"/>
        <end position="501"/>
    </location>
</feature>
<keyword evidence="4" id="KW-1185">Reference proteome</keyword>
<name>A0A265NEF0_9BACI</name>
<dbReference type="FunFam" id="3.90.226.10:FF:000041">
    <property type="entry name" value="Propionyl-CoA carboxylase subunit beta"/>
    <property type="match status" value="1"/>
</dbReference>
<dbReference type="Gene3D" id="3.90.226.10">
    <property type="entry name" value="2-enoyl-CoA Hydratase, Chain A, domain 1"/>
    <property type="match status" value="2"/>
</dbReference>
<dbReference type="PANTHER" id="PTHR22855:SF13">
    <property type="entry name" value="METHYLCROTONOYL-COA CARBOXYLASE BETA CHAIN, MITOCHONDRIAL"/>
    <property type="match status" value="1"/>
</dbReference>
<dbReference type="AlphaFoldDB" id="A0A265NEF0"/>
<sequence>MSYVEDLQNRIANIEKGGLEKYHQKNKEKGKLFVRERLELLFDEGMDIEDAFFANCMDDSLPSDGVVTGIGKINGQSVCVMANDSTVKAGSWGKRTVEKILRIQETAMKLEIPILYLVDSAGARITDQIEMFPGRRGAGRIFHNQIKLSGRVPQICLLFGPSAAGGAYIPAFCDIVIMVDGNASMYLGSPRMAEKVIGEKVSLEEMGGAKMHCSVSGVGDVLVKSEEAAISYSRNYLSYFPANFRENPKSMEAKDIQSFEKSITDLIPENQNAPFNMHDLIKQIIDEDSFCEIKKRFAKELITGLARIDGKTVGIIANQPKMKGGVLFHDSADKSAKFVQLCDAFNIPLLFLVDVPGFMIGTKVERAGIIRHGAKMLATMSEATVPKISVIVRKAYGAGLYAMAGPAFEPDCCIALPSAQIAVMGPEAAVNAVYANKIAELPEEERPAFIKEKQDEYKDNIDIYRLASEMVIDAVIEPEKLREELTRRFAIYETKNLNFTERKHGVYPV</sequence>
<dbReference type="InterPro" id="IPR029045">
    <property type="entry name" value="ClpP/crotonase-like_dom_sf"/>
</dbReference>
<dbReference type="InterPro" id="IPR034733">
    <property type="entry name" value="AcCoA_carboxyl_beta"/>
</dbReference>
<dbReference type="PROSITE" id="PS50980">
    <property type="entry name" value="COA_CT_NTER"/>
    <property type="match status" value="1"/>
</dbReference>
<dbReference type="GO" id="GO:0004485">
    <property type="term" value="F:methylcrotonoyl-CoA carboxylase activity"/>
    <property type="evidence" value="ECO:0007669"/>
    <property type="project" value="TreeGrafter"/>
</dbReference>
<proteinExistence type="predicted"/>
<dbReference type="InterPro" id="IPR011762">
    <property type="entry name" value="COA_CT_N"/>
</dbReference>
<accession>A0A265NEF0</accession>
<dbReference type="InterPro" id="IPR011763">
    <property type="entry name" value="COA_CT_C"/>
</dbReference>
<dbReference type="RefSeq" id="WP_094883798.1">
    <property type="nucleotide sequence ID" value="NZ_NPMS01000001.1"/>
</dbReference>